<dbReference type="PANTHER" id="PTHR11439:SF483">
    <property type="entry name" value="PEPTIDE SYNTHASE GLIP-LIKE, PUTATIVE (AFU_ORTHOLOGUE AFUA_3G12920)-RELATED"/>
    <property type="match status" value="1"/>
</dbReference>
<accession>A0A0A9XB11</accession>
<evidence type="ECO:0000313" key="2">
    <source>
        <dbReference type="EMBL" id="JAG17144.1"/>
    </source>
</evidence>
<reference evidence="2" key="2">
    <citation type="submission" date="2014-07" db="EMBL/GenBank/DDBJ databases">
        <authorList>
            <person name="Hull J."/>
        </authorList>
    </citation>
    <scope>NUCLEOTIDE SEQUENCE</scope>
</reference>
<feature type="non-terminal residue" evidence="2">
    <location>
        <position position="280"/>
    </location>
</feature>
<protein>
    <submittedName>
        <fullName evidence="2">Retrovirus-related Pol polyprotein from transposon TNT 1-94</fullName>
    </submittedName>
</protein>
<proteinExistence type="predicted"/>
<dbReference type="CDD" id="cd09272">
    <property type="entry name" value="RNase_HI_RT_Ty1"/>
    <property type="match status" value="1"/>
</dbReference>
<reference evidence="2" key="1">
    <citation type="journal article" date="2014" name="PLoS ONE">
        <title>Transcriptome-Based Identification of ABC Transporters in the Western Tarnished Plant Bug Lygus hesperus.</title>
        <authorList>
            <person name="Hull J.J."/>
            <person name="Chaney K."/>
            <person name="Geib S.M."/>
            <person name="Fabrick J.A."/>
            <person name="Brent C.S."/>
            <person name="Walsh D."/>
            <person name="Lavine L.C."/>
        </authorList>
    </citation>
    <scope>NUCLEOTIDE SEQUENCE</scope>
</reference>
<dbReference type="AlphaFoldDB" id="A0A0A9XB11"/>
<sequence length="280" mass="31680">EKDKFIKFISRKFEIKNLGLAKKCLGINISQAGDKIELNQKDFISKLIKEYGLEDAKPMATPLEPNLKLLKGNMSEGLPYQRLIGSLMYIAINTRPDIAFSVNYMSQFNNCYSPEHFKYVKRILKYLKGSIDKSLIFKKNGCELMGFADADWANDIIDRKSYSGFVFMMSDGAISWEARKQQCVSLSSTEAEYVAISEASKEAVFLKGLVSEIFEDVGSIPLYNDNQSAQKLVVNPVFHNKTKHISVRFHFIREMVSNGFIDLGYVPTSDMVADVLTKSL</sequence>
<dbReference type="Pfam" id="PF07727">
    <property type="entry name" value="RVT_2"/>
    <property type="match status" value="1"/>
</dbReference>
<name>A0A0A9XB11_LYGHE</name>
<dbReference type="InterPro" id="IPR013103">
    <property type="entry name" value="RVT_2"/>
</dbReference>
<gene>
    <name evidence="2" type="primary">POLX_12</name>
    <name evidence="2" type="ORF">CM83_4599</name>
</gene>
<feature type="non-terminal residue" evidence="2">
    <location>
        <position position="1"/>
    </location>
</feature>
<dbReference type="EMBL" id="GBHO01026460">
    <property type="protein sequence ID" value="JAG17144.1"/>
    <property type="molecule type" value="Transcribed_RNA"/>
</dbReference>
<feature type="domain" description="Reverse transcriptase Ty1/copia-type" evidence="1">
    <location>
        <begin position="5"/>
        <end position="64"/>
    </location>
</feature>
<organism evidence="2">
    <name type="scientific">Lygus hesperus</name>
    <name type="common">Western plant bug</name>
    <dbReference type="NCBI Taxonomy" id="30085"/>
    <lineage>
        <taxon>Eukaryota</taxon>
        <taxon>Metazoa</taxon>
        <taxon>Ecdysozoa</taxon>
        <taxon>Arthropoda</taxon>
        <taxon>Hexapoda</taxon>
        <taxon>Insecta</taxon>
        <taxon>Pterygota</taxon>
        <taxon>Neoptera</taxon>
        <taxon>Paraneoptera</taxon>
        <taxon>Hemiptera</taxon>
        <taxon>Heteroptera</taxon>
        <taxon>Panheteroptera</taxon>
        <taxon>Cimicomorpha</taxon>
        <taxon>Miridae</taxon>
        <taxon>Mirini</taxon>
        <taxon>Lygus</taxon>
    </lineage>
</organism>
<dbReference type="PANTHER" id="PTHR11439">
    <property type="entry name" value="GAG-POL-RELATED RETROTRANSPOSON"/>
    <property type="match status" value="1"/>
</dbReference>
<evidence type="ECO:0000259" key="1">
    <source>
        <dbReference type="Pfam" id="PF07727"/>
    </source>
</evidence>